<dbReference type="AlphaFoldDB" id="A0A7S0QPJ6"/>
<dbReference type="EMBL" id="HBEZ01041707">
    <property type="protein sequence ID" value="CAD8645306.1"/>
    <property type="molecule type" value="Transcribed_RNA"/>
</dbReference>
<evidence type="ECO:0000313" key="2">
    <source>
        <dbReference type="EMBL" id="CAD8645306.1"/>
    </source>
</evidence>
<feature type="chain" id="PRO_5031153770" evidence="1">
    <location>
        <begin position="23"/>
        <end position="155"/>
    </location>
</feature>
<evidence type="ECO:0000256" key="1">
    <source>
        <dbReference type="SAM" id="SignalP"/>
    </source>
</evidence>
<gene>
    <name evidence="2" type="ORF">CCUR1050_LOCUS22991</name>
</gene>
<proteinExistence type="predicted"/>
<feature type="signal peptide" evidence="1">
    <location>
        <begin position="1"/>
        <end position="22"/>
    </location>
</feature>
<accession>A0A7S0QPJ6</accession>
<organism evidence="2">
    <name type="scientific">Cryptomonas curvata</name>
    <dbReference type="NCBI Taxonomy" id="233186"/>
    <lineage>
        <taxon>Eukaryota</taxon>
        <taxon>Cryptophyceae</taxon>
        <taxon>Cryptomonadales</taxon>
        <taxon>Cryptomonadaceae</taxon>
        <taxon>Cryptomonas</taxon>
    </lineage>
</organism>
<keyword evidence="1" id="KW-0732">Signal</keyword>
<protein>
    <submittedName>
        <fullName evidence="2">Uncharacterized protein</fullName>
    </submittedName>
</protein>
<name>A0A7S0QPJ6_9CRYP</name>
<sequence length="155" mass="17975">MNRTWALLVVVAICIGVTICTAKTVANKEVAGNSSSFLTFPFAKWKRAFFHDVKNDGLKKRIKCAVPFTWSEIAWVFCTAPFRIPRLPFDSLDVEYRRRKAYMARLVEKHHASSKGLENAEKDWLIMGIWRIILKMLGFIRLDQMPSDSLERCEY</sequence>
<reference evidence="2" key="1">
    <citation type="submission" date="2021-01" db="EMBL/GenBank/DDBJ databases">
        <authorList>
            <person name="Corre E."/>
            <person name="Pelletier E."/>
            <person name="Niang G."/>
            <person name="Scheremetjew M."/>
            <person name="Finn R."/>
            <person name="Kale V."/>
            <person name="Holt S."/>
            <person name="Cochrane G."/>
            <person name="Meng A."/>
            <person name="Brown T."/>
            <person name="Cohen L."/>
        </authorList>
    </citation>
    <scope>NUCLEOTIDE SEQUENCE</scope>
    <source>
        <strain evidence="2">CCAP979/52</strain>
    </source>
</reference>